<dbReference type="InterPro" id="IPR050741">
    <property type="entry name" value="Acyl-CoA_dehydrogenase"/>
</dbReference>
<dbReference type="Proteomes" id="UP000229498">
    <property type="component" value="Unassembled WGS sequence"/>
</dbReference>
<evidence type="ECO:0000256" key="3">
    <source>
        <dbReference type="ARBA" id="ARBA00011738"/>
    </source>
</evidence>
<dbReference type="InterPro" id="IPR013786">
    <property type="entry name" value="AcylCoA_DH/ox_N"/>
</dbReference>
<dbReference type="Gene3D" id="2.40.110.10">
    <property type="entry name" value="Butyryl-CoA Dehydrogenase, subunit A, domain 2"/>
    <property type="match status" value="1"/>
</dbReference>
<dbReference type="GO" id="GO:0050660">
    <property type="term" value="F:flavin adenine dinucleotide binding"/>
    <property type="evidence" value="ECO:0007669"/>
    <property type="project" value="InterPro"/>
</dbReference>
<dbReference type="Pfam" id="PF00441">
    <property type="entry name" value="Acyl-CoA_dh_1"/>
    <property type="match status" value="1"/>
</dbReference>
<comment type="cofactor">
    <cofactor evidence="1 7">
        <name>FAD</name>
        <dbReference type="ChEBI" id="CHEBI:57692"/>
    </cofactor>
</comment>
<evidence type="ECO:0000256" key="7">
    <source>
        <dbReference type="RuleBase" id="RU362125"/>
    </source>
</evidence>
<dbReference type="GO" id="GO:0033539">
    <property type="term" value="P:fatty acid beta-oxidation using acyl-CoA dehydrogenase"/>
    <property type="evidence" value="ECO:0007669"/>
    <property type="project" value="TreeGrafter"/>
</dbReference>
<dbReference type="InterPro" id="IPR006091">
    <property type="entry name" value="Acyl-CoA_Oxase/DH_mid-dom"/>
</dbReference>
<keyword evidence="5 7" id="KW-0274">FAD</keyword>
<dbReference type="Gene3D" id="1.20.140.10">
    <property type="entry name" value="Butyryl-CoA Dehydrogenase, subunit A, domain 3"/>
    <property type="match status" value="1"/>
</dbReference>
<accession>A0A2M9FZD8</accession>
<dbReference type="AlphaFoldDB" id="A0A2M9FZD8"/>
<feature type="domain" description="Acyl-CoA oxidase/dehydrogenase middle" evidence="9">
    <location>
        <begin position="127"/>
        <end position="212"/>
    </location>
</feature>
<comment type="similarity">
    <text evidence="2 7">Belongs to the acyl-CoA dehydrogenase family.</text>
</comment>
<evidence type="ECO:0000259" key="9">
    <source>
        <dbReference type="Pfam" id="PF02770"/>
    </source>
</evidence>
<comment type="subunit">
    <text evidence="3">Homodimer.</text>
</comment>
<dbReference type="Pfam" id="PF02770">
    <property type="entry name" value="Acyl-CoA_dh_M"/>
    <property type="match status" value="1"/>
</dbReference>
<evidence type="ECO:0000256" key="6">
    <source>
        <dbReference type="ARBA" id="ARBA00023002"/>
    </source>
</evidence>
<evidence type="ECO:0000256" key="5">
    <source>
        <dbReference type="ARBA" id="ARBA00022827"/>
    </source>
</evidence>
<evidence type="ECO:0000313" key="12">
    <source>
        <dbReference type="Proteomes" id="UP000229498"/>
    </source>
</evidence>
<reference evidence="11 12" key="1">
    <citation type="submission" date="2017-11" db="EMBL/GenBank/DDBJ databases">
        <title>Draft genome sequence of Rhizobiales bacterium SY3-13.</title>
        <authorList>
            <person name="Sun C."/>
        </authorList>
    </citation>
    <scope>NUCLEOTIDE SEQUENCE [LARGE SCALE GENOMIC DNA]</scope>
    <source>
        <strain evidence="11 12">SY3-13</strain>
    </source>
</reference>
<evidence type="ECO:0000313" key="11">
    <source>
        <dbReference type="EMBL" id="PJK28837.1"/>
    </source>
</evidence>
<comment type="caution">
    <text evidence="11">The sequence shown here is derived from an EMBL/GenBank/DDBJ whole genome shotgun (WGS) entry which is preliminary data.</text>
</comment>
<evidence type="ECO:0000256" key="2">
    <source>
        <dbReference type="ARBA" id="ARBA00009347"/>
    </source>
</evidence>
<dbReference type="GO" id="GO:0003995">
    <property type="term" value="F:acyl-CoA dehydrogenase activity"/>
    <property type="evidence" value="ECO:0007669"/>
    <property type="project" value="TreeGrafter"/>
</dbReference>
<dbReference type="Pfam" id="PF02771">
    <property type="entry name" value="Acyl-CoA_dh_N"/>
    <property type="match status" value="1"/>
</dbReference>
<dbReference type="InterPro" id="IPR036250">
    <property type="entry name" value="AcylCo_DH-like_C"/>
</dbReference>
<dbReference type="GO" id="GO:0005737">
    <property type="term" value="C:cytoplasm"/>
    <property type="evidence" value="ECO:0007669"/>
    <property type="project" value="TreeGrafter"/>
</dbReference>
<dbReference type="PANTHER" id="PTHR48083:SF13">
    <property type="entry name" value="ACYL-COA DEHYDROGENASE FAMILY MEMBER 11"/>
    <property type="match status" value="1"/>
</dbReference>
<dbReference type="InterPro" id="IPR037069">
    <property type="entry name" value="AcylCoA_DH/ox_N_sf"/>
</dbReference>
<organism evidence="11 12">
    <name type="scientific">Minwuia thermotolerans</name>
    <dbReference type="NCBI Taxonomy" id="2056226"/>
    <lineage>
        <taxon>Bacteria</taxon>
        <taxon>Pseudomonadati</taxon>
        <taxon>Pseudomonadota</taxon>
        <taxon>Alphaproteobacteria</taxon>
        <taxon>Minwuiales</taxon>
        <taxon>Minwuiaceae</taxon>
        <taxon>Minwuia</taxon>
    </lineage>
</organism>
<dbReference type="FunFam" id="2.40.110.10:FF:000002">
    <property type="entry name" value="Acyl-CoA dehydrogenase fadE12"/>
    <property type="match status" value="1"/>
</dbReference>
<protein>
    <submittedName>
        <fullName evidence="11">Acyl-CoA dehydrogenase</fullName>
    </submittedName>
</protein>
<dbReference type="OrthoDB" id="9775090at2"/>
<evidence type="ECO:0000259" key="10">
    <source>
        <dbReference type="Pfam" id="PF02771"/>
    </source>
</evidence>
<proteinExistence type="inferred from homology"/>
<dbReference type="InterPro" id="IPR009100">
    <property type="entry name" value="AcylCoA_DH/oxidase_NM_dom_sf"/>
</dbReference>
<dbReference type="PANTHER" id="PTHR48083">
    <property type="entry name" value="MEDIUM-CHAIN SPECIFIC ACYL-COA DEHYDROGENASE, MITOCHONDRIAL-RELATED"/>
    <property type="match status" value="1"/>
</dbReference>
<evidence type="ECO:0000259" key="8">
    <source>
        <dbReference type="Pfam" id="PF00441"/>
    </source>
</evidence>
<dbReference type="SUPFAM" id="SSF47203">
    <property type="entry name" value="Acyl-CoA dehydrogenase C-terminal domain-like"/>
    <property type="match status" value="1"/>
</dbReference>
<keyword evidence="12" id="KW-1185">Reference proteome</keyword>
<keyword evidence="4 7" id="KW-0285">Flavoprotein</keyword>
<dbReference type="InterPro" id="IPR046373">
    <property type="entry name" value="Acyl-CoA_Oxase/DH_mid-dom_sf"/>
</dbReference>
<dbReference type="Gene3D" id="1.10.540.10">
    <property type="entry name" value="Acyl-CoA dehydrogenase/oxidase, N-terminal domain"/>
    <property type="match status" value="1"/>
</dbReference>
<gene>
    <name evidence="11" type="ORF">CVT23_15615</name>
</gene>
<keyword evidence="6 7" id="KW-0560">Oxidoreductase</keyword>
<name>A0A2M9FZD8_9PROT</name>
<dbReference type="InterPro" id="IPR009075">
    <property type="entry name" value="AcylCo_DH/oxidase_C"/>
</dbReference>
<dbReference type="EMBL" id="PHIG01000039">
    <property type="protein sequence ID" value="PJK28837.1"/>
    <property type="molecule type" value="Genomic_DNA"/>
</dbReference>
<evidence type="ECO:0000256" key="1">
    <source>
        <dbReference type="ARBA" id="ARBA00001974"/>
    </source>
</evidence>
<sequence length="407" mass="45395">MTREIADRVEIIFRDEILPRRADYDRAVDVDGDLEPGFLKALKRRAFAEGLWNMALPRLADDEPGTRLTNLQFAPIAEILGRVGWASEVFNCHAPDVPNMEILQMFATPEQKARYLAPLLLGETRSSFAMTEPDVASSDANNIATRIERRGDRYVVNGRKWFATGAANPKCSLLIVVGVTDPGAPRGRTHSMVLVPKDAPGVTVVRKIPVMNHVEHVAPHTELLLEDVEVPVENRLGEEGAGFLIGQARLGPARVHHCMRAIGRCEVLIRLMVERAASRRTFGTDLRDYSSVQDAIADSRLALEQARLLVQRTAWRLDREGNKLARKDISLIKIAVARAYHDICQRGIQIFGAMGLTDETPFAESLSQARAFRIYDGPDEVHLRTVFRLEEKEGDGLNCSKDYLGRA</sequence>
<dbReference type="SUPFAM" id="SSF56645">
    <property type="entry name" value="Acyl-CoA dehydrogenase NM domain-like"/>
    <property type="match status" value="1"/>
</dbReference>
<evidence type="ECO:0000256" key="4">
    <source>
        <dbReference type="ARBA" id="ARBA00022630"/>
    </source>
</evidence>
<feature type="domain" description="Acyl-CoA dehydrogenase/oxidase N-terminal" evidence="10">
    <location>
        <begin position="3"/>
        <end position="123"/>
    </location>
</feature>
<feature type="domain" description="Acyl-CoA dehydrogenase/oxidase C-terminal" evidence="8">
    <location>
        <begin position="240"/>
        <end position="387"/>
    </location>
</feature>